<sequence>MDGFEIFLDVETKEDIRMVSHLSTAGRSILNGDDDDGIDDIGQIDQIIDSFEEQLHRLRVQRSKIPKSSITDSTLDDDSGVDALLELDEILRMDEEINFQEDRLRRLRTRRNSKIPISRLPIELMTHIFTYCVPRHHFAALASRKWYSFTHVCHSWRSIALNHAPLWTLVNDLSSIKLARTMFERSKTAILDIMLRSAYRPEWEELSRAIQEELPRIAHIEAHIDDRYHGHIKGLVYDLIQPAPSLRSIKLVNNDDTRMKLPDQFLDGQAPLLTQIYLHSIEIPWNSPLLQTLTSLELSRGDYIKIPTGKQMFDALRSMPRLEVLDLTGIFPRDITETDLIPLPKLRQLSLDAPSEDLDACTGFIKHLSFPRTTTLHIEYFAGENVDAFKPILSHLSKIFSESRNEPSVVESPRTIRSLSLGLDDVAVWDYSVITLKAWNIGSVPSDTTGPSLPGSPPILHLRFQRDQLEPRSQCHILDDLKTILGSFQMNTIETFHIYGGGNIWKEDYDHYDNHITSTNHLSECLRPVLWSASLKTLRAYGSYYSDQLPTLLGARYGSDSRSSAESPTPAFPALLEAYIDFYPRTRHLLCQLESLVGALKSCMKNGDRLGKLTIKNFYLTEEQVASLKEVVEELDWDVEE</sequence>
<dbReference type="OrthoDB" id="3016965at2759"/>
<evidence type="ECO:0000313" key="2">
    <source>
        <dbReference type="EMBL" id="ESK87093.1"/>
    </source>
</evidence>
<dbReference type="AlphaFoldDB" id="V2WJS1"/>
<dbReference type="Gene3D" id="1.20.1280.50">
    <property type="match status" value="1"/>
</dbReference>
<evidence type="ECO:0000259" key="1">
    <source>
        <dbReference type="Pfam" id="PF12937"/>
    </source>
</evidence>
<dbReference type="EMBL" id="AWSO01000840">
    <property type="protein sequence ID" value="ESK87093.1"/>
    <property type="molecule type" value="Genomic_DNA"/>
</dbReference>
<dbReference type="Proteomes" id="UP000017559">
    <property type="component" value="Unassembled WGS sequence"/>
</dbReference>
<dbReference type="InterPro" id="IPR001810">
    <property type="entry name" value="F-box_dom"/>
</dbReference>
<name>V2WJS1_MONRO</name>
<evidence type="ECO:0000313" key="3">
    <source>
        <dbReference type="Proteomes" id="UP000017559"/>
    </source>
</evidence>
<dbReference type="SUPFAM" id="SSF52047">
    <property type="entry name" value="RNI-like"/>
    <property type="match status" value="1"/>
</dbReference>
<gene>
    <name evidence="2" type="ORF">Moror_11918</name>
</gene>
<accession>V2WJS1</accession>
<proteinExistence type="predicted"/>
<comment type="caution">
    <text evidence="2">The sequence shown here is derived from an EMBL/GenBank/DDBJ whole genome shotgun (WGS) entry which is preliminary data.</text>
</comment>
<dbReference type="KEGG" id="mrr:Moror_11918"/>
<dbReference type="SUPFAM" id="SSF81383">
    <property type="entry name" value="F-box domain"/>
    <property type="match status" value="1"/>
</dbReference>
<dbReference type="InterPro" id="IPR032675">
    <property type="entry name" value="LRR_dom_sf"/>
</dbReference>
<dbReference type="HOGENOM" id="CLU_471044_0_0_1"/>
<organism evidence="2 3">
    <name type="scientific">Moniliophthora roreri (strain MCA 2997)</name>
    <name type="common">Cocoa frosty pod rot fungus</name>
    <name type="synonym">Crinipellis roreri</name>
    <dbReference type="NCBI Taxonomy" id="1381753"/>
    <lineage>
        <taxon>Eukaryota</taxon>
        <taxon>Fungi</taxon>
        <taxon>Dikarya</taxon>
        <taxon>Basidiomycota</taxon>
        <taxon>Agaricomycotina</taxon>
        <taxon>Agaricomycetes</taxon>
        <taxon>Agaricomycetidae</taxon>
        <taxon>Agaricales</taxon>
        <taxon>Marasmiineae</taxon>
        <taxon>Marasmiaceae</taxon>
        <taxon>Moniliophthora</taxon>
    </lineage>
</organism>
<dbReference type="Pfam" id="PF12937">
    <property type="entry name" value="F-box-like"/>
    <property type="match status" value="1"/>
</dbReference>
<dbReference type="InterPro" id="IPR036047">
    <property type="entry name" value="F-box-like_dom_sf"/>
</dbReference>
<dbReference type="Gene3D" id="3.80.10.10">
    <property type="entry name" value="Ribonuclease Inhibitor"/>
    <property type="match status" value="1"/>
</dbReference>
<feature type="domain" description="F-box" evidence="1">
    <location>
        <begin position="117"/>
        <end position="168"/>
    </location>
</feature>
<keyword evidence="3" id="KW-1185">Reference proteome</keyword>
<protein>
    <recommendedName>
        <fullName evidence="1">F-box domain-containing protein</fullName>
    </recommendedName>
</protein>
<reference evidence="2 3" key="1">
    <citation type="journal article" date="2014" name="BMC Genomics">
        <title>Genome and secretome analysis of the hemibiotrophic fungal pathogen, Moniliophthora roreri, which causes frosty pod rot disease of cacao: mechanisms of the biotrophic and necrotrophic phases.</title>
        <authorList>
            <person name="Meinhardt L.W."/>
            <person name="Costa G.G.L."/>
            <person name="Thomazella D.P.T."/>
            <person name="Teixeira P.J.P.L."/>
            <person name="Carazzolle M.F."/>
            <person name="Schuster S.C."/>
            <person name="Carlson J.E."/>
            <person name="Guiltinan M.J."/>
            <person name="Mieczkowski P."/>
            <person name="Farmer A."/>
            <person name="Ramaraj T."/>
            <person name="Crozier J."/>
            <person name="Davis R.E."/>
            <person name="Shao J."/>
            <person name="Melnick R.L."/>
            <person name="Pereira G.A.G."/>
            <person name="Bailey B.A."/>
        </authorList>
    </citation>
    <scope>NUCLEOTIDE SEQUENCE [LARGE SCALE GENOMIC DNA]</scope>
    <source>
        <strain evidence="2 3">MCA 2997</strain>
    </source>
</reference>